<dbReference type="InterPro" id="IPR007461">
    <property type="entry name" value="Ysc84_actin-binding"/>
</dbReference>
<dbReference type="Gene3D" id="2.30.30.40">
    <property type="entry name" value="SH3 Domains"/>
    <property type="match status" value="1"/>
</dbReference>
<evidence type="ECO:0000256" key="2">
    <source>
        <dbReference type="ARBA" id="ARBA00022443"/>
    </source>
</evidence>
<comment type="similarity">
    <text evidence="1">Belongs to the SH3YL1 family.</text>
</comment>
<evidence type="ECO:0000256" key="1">
    <source>
        <dbReference type="ARBA" id="ARBA00007761"/>
    </source>
</evidence>
<feature type="compositionally biased region" description="Basic and acidic residues" evidence="4">
    <location>
        <begin position="249"/>
        <end position="259"/>
    </location>
</feature>
<feature type="compositionally biased region" description="Polar residues" evidence="4">
    <location>
        <begin position="264"/>
        <end position="278"/>
    </location>
</feature>
<evidence type="ECO:0000313" key="7">
    <source>
        <dbReference type="Proteomes" id="UP001648503"/>
    </source>
</evidence>
<dbReference type="EMBL" id="JAFCIX010000555">
    <property type="protein sequence ID" value="KAH6587604.1"/>
    <property type="molecule type" value="Genomic_DNA"/>
</dbReference>
<dbReference type="CDD" id="cd11525">
    <property type="entry name" value="SYLF_SH3YL1_like"/>
    <property type="match status" value="1"/>
</dbReference>
<dbReference type="Pfam" id="PF00018">
    <property type="entry name" value="SH3_1"/>
    <property type="match status" value="1"/>
</dbReference>
<feature type="compositionally biased region" description="Pro residues" evidence="4">
    <location>
        <begin position="292"/>
        <end position="301"/>
    </location>
</feature>
<organism evidence="6 7">
    <name type="scientific">Batrachochytrium salamandrivorans</name>
    <dbReference type="NCBI Taxonomy" id="1357716"/>
    <lineage>
        <taxon>Eukaryota</taxon>
        <taxon>Fungi</taxon>
        <taxon>Fungi incertae sedis</taxon>
        <taxon>Chytridiomycota</taxon>
        <taxon>Chytridiomycota incertae sedis</taxon>
        <taxon>Chytridiomycetes</taxon>
        <taxon>Rhizophydiales</taxon>
        <taxon>Rhizophydiales incertae sedis</taxon>
        <taxon>Batrachochytrium</taxon>
    </lineage>
</organism>
<evidence type="ECO:0000313" key="6">
    <source>
        <dbReference type="EMBL" id="KAH6587604.1"/>
    </source>
</evidence>
<feature type="region of interest" description="Disordered" evidence="4">
    <location>
        <begin position="220"/>
        <end position="278"/>
    </location>
</feature>
<dbReference type="PANTHER" id="PTHR15629:SF2">
    <property type="entry name" value="SH3 DOMAIN-CONTAINING YSC84-LIKE PROTEIN 1"/>
    <property type="match status" value="1"/>
</dbReference>
<dbReference type="InterPro" id="IPR051702">
    <property type="entry name" value="SH3_domain_YSC84-like"/>
</dbReference>
<dbReference type="InterPro" id="IPR036028">
    <property type="entry name" value="SH3-like_dom_sf"/>
</dbReference>
<dbReference type="InterPro" id="IPR033643">
    <property type="entry name" value="SYLF_SH3YL1-like"/>
</dbReference>
<feature type="region of interest" description="Disordered" evidence="4">
    <location>
        <begin position="284"/>
        <end position="303"/>
    </location>
</feature>
<keyword evidence="7" id="KW-1185">Reference proteome</keyword>
<evidence type="ECO:0000256" key="4">
    <source>
        <dbReference type="SAM" id="MobiDB-lite"/>
    </source>
</evidence>
<dbReference type="SUPFAM" id="SSF50044">
    <property type="entry name" value="SH3-domain"/>
    <property type="match status" value="1"/>
</dbReference>
<reference evidence="6 7" key="1">
    <citation type="submission" date="2021-02" db="EMBL/GenBank/DDBJ databases">
        <title>Variation within the Batrachochytrium salamandrivorans European outbreak.</title>
        <authorList>
            <person name="Kelly M."/>
            <person name="Pasmans F."/>
            <person name="Shea T.P."/>
            <person name="Munoz J.F."/>
            <person name="Carranza S."/>
            <person name="Cuomo C.A."/>
            <person name="Martel A."/>
        </authorList>
    </citation>
    <scope>NUCLEOTIDE SEQUENCE [LARGE SCALE GENOMIC DNA]</scope>
    <source>
        <strain evidence="6 7">AMFP18/2</strain>
    </source>
</reference>
<name>A0ABQ8EW08_9FUNG</name>
<feature type="domain" description="SH3" evidence="5">
    <location>
        <begin position="302"/>
        <end position="361"/>
    </location>
</feature>
<proteinExistence type="inferred from homology"/>
<keyword evidence="2 3" id="KW-0728">SH3 domain</keyword>
<dbReference type="PRINTS" id="PR00452">
    <property type="entry name" value="SH3DOMAIN"/>
</dbReference>
<dbReference type="PROSITE" id="PS50002">
    <property type="entry name" value="SH3"/>
    <property type="match status" value="1"/>
</dbReference>
<feature type="compositionally biased region" description="Polar residues" evidence="4">
    <location>
        <begin position="220"/>
        <end position="231"/>
    </location>
</feature>
<sequence>MVSFSVNSPIPSDVGTECRKCADIIDHFVKPEKSKGPDQLIPVYILAQAKGIAIITVIKAGFIFSGRGGSGLVLAKLPDGSWSAPSAIGTAGMGVGGQIGAEITDFVIILNTDDAVRAFSMGGNVTLGGNLSVAAGPFGRNAEAGGAIGSMSAIYSYSKTKGLFAGISIEGSVIVERKETNAAFYGARHSARDILSGTVAHPPAASVLYRALDRRLTATASTNNSSGMSSENFDRRTSTPSTIPSHHTLPHDALRRSSDKGFNPHTTASFPAAASGSTFGVSADTTSTGLRKPPPLPPALPKRPATARALYDFTGEQSTDLAFTAGDMITITRRTDTTEGWWEGECHGRKGEFPGNYVEIL</sequence>
<dbReference type="Pfam" id="PF04366">
    <property type="entry name" value="Ysc84"/>
    <property type="match status" value="1"/>
</dbReference>
<dbReference type="SMART" id="SM00326">
    <property type="entry name" value="SH3"/>
    <property type="match status" value="1"/>
</dbReference>
<dbReference type="PANTHER" id="PTHR15629">
    <property type="entry name" value="SH3YL1 PROTEIN"/>
    <property type="match status" value="1"/>
</dbReference>
<evidence type="ECO:0000256" key="3">
    <source>
        <dbReference type="PROSITE-ProRule" id="PRU00192"/>
    </source>
</evidence>
<gene>
    <name evidence="6" type="ORF">BASA50_011208</name>
</gene>
<evidence type="ECO:0000259" key="5">
    <source>
        <dbReference type="PROSITE" id="PS50002"/>
    </source>
</evidence>
<comment type="caution">
    <text evidence="6">The sequence shown here is derived from an EMBL/GenBank/DDBJ whole genome shotgun (WGS) entry which is preliminary data.</text>
</comment>
<dbReference type="Proteomes" id="UP001648503">
    <property type="component" value="Unassembled WGS sequence"/>
</dbReference>
<protein>
    <recommendedName>
        <fullName evidence="5">SH3 domain-containing protein</fullName>
    </recommendedName>
</protein>
<dbReference type="InterPro" id="IPR001452">
    <property type="entry name" value="SH3_domain"/>
</dbReference>
<accession>A0ABQ8EW08</accession>
<feature type="compositionally biased region" description="Low complexity" evidence="4">
    <location>
        <begin position="238"/>
        <end position="247"/>
    </location>
</feature>